<feature type="compositionally biased region" description="Low complexity" evidence="3">
    <location>
        <begin position="75"/>
        <end position="85"/>
    </location>
</feature>
<dbReference type="PRINTS" id="PR01217">
    <property type="entry name" value="PRICHEXTENSN"/>
</dbReference>
<feature type="compositionally biased region" description="Gly residues" evidence="3">
    <location>
        <begin position="598"/>
        <end position="612"/>
    </location>
</feature>
<dbReference type="OrthoDB" id="2020598at2759"/>
<dbReference type="PANTHER" id="PTHR31342">
    <property type="entry name" value="PROTEIN CHUP1, CHLOROPLASTIC"/>
    <property type="match status" value="1"/>
</dbReference>
<dbReference type="InterPro" id="IPR040265">
    <property type="entry name" value="CHUP1/IPGA1-like"/>
</dbReference>
<feature type="region of interest" description="Disordered" evidence="3">
    <location>
        <begin position="591"/>
        <end position="612"/>
    </location>
</feature>
<feature type="compositionally biased region" description="Basic and acidic residues" evidence="3">
    <location>
        <begin position="144"/>
        <end position="154"/>
    </location>
</feature>
<proteinExistence type="predicted"/>
<gene>
    <name evidence="5" type="primary">LOC108863409</name>
</gene>
<feature type="region of interest" description="Disordered" evidence="3">
    <location>
        <begin position="360"/>
        <end position="559"/>
    </location>
</feature>
<reference evidence="4" key="1">
    <citation type="journal article" date="2019" name="Database">
        <title>The radish genome database (RadishGD): an integrated information resource for radish genomics.</title>
        <authorList>
            <person name="Yu H.J."/>
            <person name="Baek S."/>
            <person name="Lee Y.J."/>
            <person name="Cho A."/>
            <person name="Mun J.H."/>
        </authorList>
    </citation>
    <scope>NUCLEOTIDE SEQUENCE [LARGE SCALE GENOMIC DNA]</scope>
    <source>
        <strain evidence="4">cv. WK10039</strain>
    </source>
</reference>
<feature type="coiled-coil region" evidence="2">
    <location>
        <begin position="629"/>
        <end position="656"/>
    </location>
</feature>
<feature type="compositionally biased region" description="Low complexity" evidence="3">
    <location>
        <begin position="114"/>
        <end position="130"/>
    </location>
</feature>
<feature type="compositionally biased region" description="Polar residues" evidence="3">
    <location>
        <begin position="360"/>
        <end position="372"/>
    </location>
</feature>
<evidence type="ECO:0000256" key="1">
    <source>
        <dbReference type="ARBA" id="ARBA00023054"/>
    </source>
</evidence>
<dbReference type="Proteomes" id="UP000504610">
    <property type="component" value="Chromosome 1"/>
</dbReference>
<feature type="region of interest" description="Disordered" evidence="3">
    <location>
        <begin position="1"/>
        <end position="158"/>
    </location>
</feature>
<reference evidence="5" key="2">
    <citation type="submission" date="2025-08" db="UniProtKB">
        <authorList>
            <consortium name="RefSeq"/>
        </authorList>
    </citation>
    <scope>IDENTIFICATION</scope>
    <source>
        <tissue evidence="5">Leaf</tissue>
    </source>
</reference>
<keyword evidence="4" id="KW-1185">Reference proteome</keyword>
<protein>
    <submittedName>
        <fullName evidence="5">Uncharacterized protein At4g04980-like isoform X1</fullName>
    </submittedName>
</protein>
<dbReference type="KEGG" id="rsz:108863409"/>
<feature type="compositionally biased region" description="Polar residues" evidence="3">
    <location>
        <begin position="86"/>
        <end position="107"/>
    </location>
</feature>
<evidence type="ECO:0000313" key="4">
    <source>
        <dbReference type="Proteomes" id="UP000504610"/>
    </source>
</evidence>
<dbReference type="RefSeq" id="XP_018493333.1">
    <property type="nucleotide sequence ID" value="XM_018637831.2"/>
</dbReference>
<dbReference type="PANTHER" id="PTHR31342:SF39">
    <property type="entry name" value="HYDROXYPROLINE-RICH GLYCOPROTEIN FAMILY PROTEIN"/>
    <property type="match status" value="1"/>
</dbReference>
<sequence length="855" mass="93195">MSVRMCKAEPANWQASLRSNMTKQDVKRSPVSPSSSNKASKSSLVNQKTLLQPVKGQASLTSSKTKEDVKPSLVSPSSSFNASRSPLMSQKTSLQPVKGKTSLTSNKAKQDVKPSLLSPSSSIKASRSPLVSQETSRRVASSAKEIKDAHKEITKNSSSSKGKRNFILTVELRKKIITFRGIIDLPLLTGHLSITTLVTRTMEDLHELCPDIVDSSRLLDIKHAADTDELLDQFYNALKSIGDSWIDDHEWIIKSKYRKSNSLKKNLSDRLAEKVIAALDGLIKDMNERLNMTEINEESKKVTTPESITPSKSARKQPIRPSNVGDVAISVSNFPRNLRMQALVKLSPIDVKRLSIQKSMCQDEAQSNNGANDNDKESVKEKQKSVTERMEKTEKAKEAILEKQDSVKSCSKGSEKSESVPESLALTTHSVNATLPPPQKLPIAAAKGPAAPPPPPLVAAAPLPPPPGAASLLPPPPPLVAAAPLPPPPGAASLLPPPPLPMAPGKGPGAPAPPPLQMAPGKGPGAPQPPPLPMAPGAPAPPFQMAPGKGPGAPPPPPPLRLGAKKATSKLKRSKQLGELFRFLRGKIEGKDTKTRSGGAGGSKVGTPTGGKQGMAEALAEITKKSAYFQQIEADVEMYMKAINELKTEISSFKSKDMAELQKFHLYIESVLEKLTDETKVLARCEDFPETKLEAIRMAAALYSKLQGMIKVLKNWEIESPAEKLFDRTERYFAKIRKEIDSLEQTKVEEEKKFKKHNIHFDFGLLIQIKELMVDISSGCMELALKEKREAKIASESRQGKQCRIKNKTIGCAKKLWRAFQFAFGVYTFAGGQDERADKITRELGNEIELILDNQ</sequence>
<organism evidence="4 5">
    <name type="scientific">Raphanus sativus</name>
    <name type="common">Radish</name>
    <name type="synonym">Raphanus raphanistrum var. sativus</name>
    <dbReference type="NCBI Taxonomy" id="3726"/>
    <lineage>
        <taxon>Eukaryota</taxon>
        <taxon>Viridiplantae</taxon>
        <taxon>Streptophyta</taxon>
        <taxon>Embryophyta</taxon>
        <taxon>Tracheophyta</taxon>
        <taxon>Spermatophyta</taxon>
        <taxon>Magnoliopsida</taxon>
        <taxon>eudicotyledons</taxon>
        <taxon>Gunneridae</taxon>
        <taxon>Pentapetalae</taxon>
        <taxon>rosids</taxon>
        <taxon>malvids</taxon>
        <taxon>Brassicales</taxon>
        <taxon>Brassicaceae</taxon>
        <taxon>Brassiceae</taxon>
        <taxon>Raphanus</taxon>
    </lineage>
</organism>
<evidence type="ECO:0000256" key="3">
    <source>
        <dbReference type="SAM" id="MobiDB-lite"/>
    </source>
</evidence>
<feature type="compositionally biased region" description="Low complexity" evidence="3">
    <location>
        <begin position="29"/>
        <end position="46"/>
    </location>
</feature>
<feature type="compositionally biased region" description="Polar residues" evidence="3">
    <location>
        <begin position="13"/>
        <end position="23"/>
    </location>
</feature>
<evidence type="ECO:0000313" key="5">
    <source>
        <dbReference type="RefSeq" id="XP_018493333.1"/>
    </source>
</evidence>
<keyword evidence="1 2" id="KW-0175">Coiled coil</keyword>
<name>A0A6J0PB81_RAPSA</name>
<evidence type="ECO:0000256" key="2">
    <source>
        <dbReference type="SAM" id="Coils"/>
    </source>
</evidence>
<feature type="region of interest" description="Disordered" evidence="3">
    <location>
        <begin position="294"/>
        <end position="321"/>
    </location>
</feature>
<feature type="compositionally biased region" description="Basic and acidic residues" evidence="3">
    <location>
        <begin position="373"/>
        <end position="406"/>
    </location>
</feature>
<feature type="compositionally biased region" description="Pro residues" evidence="3">
    <location>
        <begin position="450"/>
        <end position="502"/>
    </location>
</feature>
<dbReference type="GeneID" id="108863409"/>
<dbReference type="AlphaFoldDB" id="A0A6J0PB81"/>
<accession>A0A6J0PB81</accession>
<feature type="compositionally biased region" description="Pro residues" evidence="3">
    <location>
        <begin position="526"/>
        <end position="544"/>
    </location>
</feature>